<dbReference type="EMBL" id="CAEQ01001658">
    <property type="protein sequence ID" value="CCD14811.1"/>
    <property type="molecule type" value="Genomic_DNA"/>
</dbReference>
<evidence type="ECO:0000259" key="10">
    <source>
        <dbReference type="Pfam" id="PF13206"/>
    </source>
</evidence>
<dbReference type="GO" id="GO:0005886">
    <property type="term" value="C:plasma membrane"/>
    <property type="evidence" value="ECO:0007669"/>
    <property type="project" value="UniProtKB-SubCell"/>
</dbReference>
<gene>
    <name evidence="11" type="ORF">TCIL3000_0_53920</name>
</gene>
<dbReference type="Proteomes" id="UP000000702">
    <property type="component" value="Unassembled WGS sequence"/>
</dbReference>
<dbReference type="Pfam" id="PF13206">
    <property type="entry name" value="VSG_B"/>
    <property type="match status" value="1"/>
</dbReference>
<keyword evidence="8" id="KW-0449">Lipoprotein</keyword>
<evidence type="ECO:0000256" key="7">
    <source>
        <dbReference type="ARBA" id="ARBA00023180"/>
    </source>
</evidence>
<reference evidence="12" key="1">
    <citation type="submission" date="2011-07" db="EMBL/GenBank/DDBJ databases">
        <title>Divergent evolution of antigenic variation in African trypanosomes.</title>
        <authorList>
            <person name="Jackson A.P."/>
            <person name="Berry A."/>
            <person name="Allison H.C."/>
            <person name="Burton P."/>
            <person name="Anderson J."/>
            <person name="Aslett M."/>
            <person name="Brown R."/>
            <person name="Corton N."/>
            <person name="Harris D."/>
            <person name="Hauser H."/>
            <person name="Gamble J."/>
            <person name="Gilderthorp R."/>
            <person name="McQuillan J."/>
            <person name="Quail M.A."/>
            <person name="Sanders M."/>
            <person name="Van Tonder A."/>
            <person name="Ginger M.L."/>
            <person name="Donelson J.E."/>
            <person name="Field M.C."/>
            <person name="Barry J.D."/>
            <person name="Berriman M."/>
            <person name="Hertz-Fowler C."/>
        </authorList>
    </citation>
    <scope>NUCLEOTIDE SEQUENCE [LARGE SCALE GENOMIC DNA]</scope>
    <source>
        <strain evidence="12">IL3000</strain>
    </source>
</reference>
<keyword evidence="7" id="KW-0325">Glycoprotein</keyword>
<dbReference type="InterPro" id="IPR025932">
    <property type="entry name" value="Trypano_VSG_B_N_dom"/>
</dbReference>
<feature type="domain" description="Trypanosome variant surface glycoprotein B-type N-terminal" evidence="10">
    <location>
        <begin position="86"/>
        <end position="304"/>
    </location>
</feature>
<evidence type="ECO:0000256" key="8">
    <source>
        <dbReference type="ARBA" id="ARBA00023288"/>
    </source>
</evidence>
<keyword evidence="4" id="KW-0336">GPI-anchor</keyword>
<evidence type="ECO:0000256" key="1">
    <source>
        <dbReference type="ARBA" id="ARBA00002523"/>
    </source>
</evidence>
<keyword evidence="3" id="KW-1003">Cell membrane</keyword>
<evidence type="ECO:0000256" key="6">
    <source>
        <dbReference type="ARBA" id="ARBA00023136"/>
    </source>
</evidence>
<keyword evidence="5 9" id="KW-0732">Signal</keyword>
<sequence>MALFVNLLLALVFICSWWGDAAGEPGAEIKSIDNAEQFALLCRIYNVAKNPPINHVDLQDPNKIVNEIDSINDSFADEKQHNESDKVENISDAQIKPITNTLEAAVAKAILRRINQKAHKILEEIRKMNATRDIAKVKGEFNQVIFGLEGNESDLKKGALSGVEGRANACGSSGLTSKGNSAGKNLVVDFFCLCVQNAEKNNGIEKVCGVQVGGKDEKHSWDDTNGPLGSSSMWASIKKECGNLLHQHPKSTEEGHEVLGDFLMHLKLGGVYRWGSNKVLGSGRKQGMLGTGVGADDGANGNGILCDGKKGYASKGRKSPPGGICVYYGPEKWEENIDWL</sequence>
<evidence type="ECO:0000313" key="12">
    <source>
        <dbReference type="Proteomes" id="UP000000702"/>
    </source>
</evidence>
<protein>
    <submittedName>
        <fullName evidence="11">WGS project CAEQ00000000 data, annotated contig 2175</fullName>
    </submittedName>
</protein>
<comment type="caution">
    <text evidence="11">The sequence shown here is derived from an EMBL/GenBank/DDBJ whole genome shotgun (WGS) entry which is preliminary data.</text>
</comment>
<name>F9WC24_TRYCI</name>
<feature type="chain" id="PRO_5003388959" evidence="9">
    <location>
        <begin position="24"/>
        <end position="340"/>
    </location>
</feature>
<evidence type="ECO:0000256" key="5">
    <source>
        <dbReference type="ARBA" id="ARBA00022729"/>
    </source>
</evidence>
<evidence type="ECO:0000313" key="11">
    <source>
        <dbReference type="EMBL" id="CCD14811.1"/>
    </source>
</evidence>
<organism evidence="11 12">
    <name type="scientific">Trypanosoma congolense (strain IL3000)</name>
    <dbReference type="NCBI Taxonomy" id="1068625"/>
    <lineage>
        <taxon>Eukaryota</taxon>
        <taxon>Discoba</taxon>
        <taxon>Euglenozoa</taxon>
        <taxon>Kinetoplastea</taxon>
        <taxon>Metakinetoplastina</taxon>
        <taxon>Trypanosomatida</taxon>
        <taxon>Trypanosomatidae</taxon>
        <taxon>Trypanosoma</taxon>
        <taxon>Nannomonas</taxon>
    </lineage>
</organism>
<feature type="signal peptide" evidence="9">
    <location>
        <begin position="1"/>
        <end position="23"/>
    </location>
</feature>
<evidence type="ECO:0000256" key="2">
    <source>
        <dbReference type="ARBA" id="ARBA00004609"/>
    </source>
</evidence>
<evidence type="ECO:0000256" key="9">
    <source>
        <dbReference type="SAM" id="SignalP"/>
    </source>
</evidence>
<evidence type="ECO:0000256" key="4">
    <source>
        <dbReference type="ARBA" id="ARBA00022622"/>
    </source>
</evidence>
<keyword evidence="6" id="KW-0472">Membrane</keyword>
<reference evidence="11 12" key="2">
    <citation type="journal article" date="2012" name="Proc. Natl. Acad. Sci. U.S.A.">
        <title>Antigenic diversity is generated by distinct evolutionary mechanisms in African trypanosome species.</title>
        <authorList>
            <person name="Jackson A.P."/>
            <person name="Berry A."/>
            <person name="Aslett M."/>
            <person name="Allison H.C."/>
            <person name="Burton P."/>
            <person name="Vavrova-Anderson J."/>
            <person name="Brown R."/>
            <person name="Browne H."/>
            <person name="Corton N."/>
            <person name="Hauser H."/>
            <person name="Gamble J."/>
            <person name="Gilderthorp R."/>
            <person name="Marcello L."/>
            <person name="McQuillan J."/>
            <person name="Otto T.D."/>
            <person name="Quail M.A."/>
            <person name="Sanders M.J."/>
            <person name="van Tonder A."/>
            <person name="Ginger M.L."/>
            <person name="Field M.C."/>
            <person name="Barry J.D."/>
            <person name="Hertz-Fowler C."/>
            <person name="Berriman M."/>
        </authorList>
    </citation>
    <scope>NUCLEOTIDE SEQUENCE [LARGE SCALE GENOMIC DNA]</scope>
    <source>
        <strain evidence="11 12">IL3000</strain>
    </source>
</reference>
<accession>F9WC24</accession>
<keyword evidence="12" id="KW-1185">Reference proteome</keyword>
<dbReference type="AlphaFoldDB" id="F9WC24"/>
<dbReference type="VEuPathDB" id="TriTrypDB:TcIL3000_0_53920"/>
<comment type="subcellular location">
    <subcellularLocation>
        <location evidence="2">Cell membrane</location>
        <topology evidence="2">Lipid-anchor</topology>
        <topology evidence="2">GPI-anchor</topology>
    </subcellularLocation>
</comment>
<dbReference type="GO" id="GO:0098552">
    <property type="term" value="C:side of membrane"/>
    <property type="evidence" value="ECO:0007669"/>
    <property type="project" value="UniProtKB-KW"/>
</dbReference>
<evidence type="ECO:0000256" key="3">
    <source>
        <dbReference type="ARBA" id="ARBA00022475"/>
    </source>
</evidence>
<proteinExistence type="predicted"/>
<comment type="function">
    <text evidence="1">VSG forms a coat on the surface of the parasite. The trypanosome evades the immune response of the host by expressing a series of antigenically distinct VSGs from an estimated 1000 VSG genes.</text>
</comment>